<organism evidence="3 4">
    <name type="scientific">Marseilla massiliensis</name>
    <dbReference type="NCBI Taxonomy" id="1841864"/>
    <lineage>
        <taxon>Bacteria</taxon>
        <taxon>Pseudomonadati</taxon>
        <taxon>Bacteroidota</taxon>
        <taxon>Bacteroidia</taxon>
        <taxon>Bacteroidales</taxon>
        <taxon>Prevotellaceae</taxon>
        <taxon>Marseilla</taxon>
    </lineage>
</organism>
<reference evidence="3 4" key="1">
    <citation type="journal article" date="2021" name="Sci. Rep.">
        <title>The distribution of antibiotic resistance genes in chicken gut microbiota commensals.</title>
        <authorList>
            <person name="Juricova H."/>
            <person name="Matiasovicova J."/>
            <person name="Kubasova T."/>
            <person name="Cejkova D."/>
            <person name="Rychlik I."/>
        </authorList>
    </citation>
    <scope>NUCLEOTIDE SEQUENCE [LARGE SCALE GENOMIC DNA]</scope>
    <source>
        <strain evidence="3 4">An819</strain>
    </source>
</reference>
<dbReference type="SMART" id="SM00740">
    <property type="entry name" value="PASTA"/>
    <property type="match status" value="1"/>
</dbReference>
<proteinExistence type="predicted"/>
<gene>
    <name evidence="3" type="ORF">H6B30_04005</name>
</gene>
<keyword evidence="4" id="KW-1185">Reference proteome</keyword>
<feature type="compositionally biased region" description="Low complexity" evidence="1">
    <location>
        <begin position="217"/>
        <end position="231"/>
    </location>
</feature>
<dbReference type="EMBL" id="JACJJL010000004">
    <property type="protein sequence ID" value="MBM6660926.1"/>
    <property type="molecule type" value="Genomic_DNA"/>
</dbReference>
<accession>A0A939B3V6</accession>
<dbReference type="AlphaFoldDB" id="A0A939B3V6"/>
<name>A0A939B3V6_9BACT</name>
<dbReference type="Pfam" id="PF03793">
    <property type="entry name" value="PASTA"/>
    <property type="match status" value="1"/>
</dbReference>
<dbReference type="RefSeq" id="WP_205108152.1">
    <property type="nucleotide sequence ID" value="NZ_JACJJL010000004.1"/>
</dbReference>
<dbReference type="CDD" id="cd06577">
    <property type="entry name" value="PASTA_pknB"/>
    <property type="match status" value="1"/>
</dbReference>
<evidence type="ECO:0000256" key="1">
    <source>
        <dbReference type="SAM" id="MobiDB-lite"/>
    </source>
</evidence>
<protein>
    <submittedName>
        <fullName evidence="3">PASTA domain-containing protein</fullName>
    </submittedName>
</protein>
<dbReference type="Gene3D" id="3.30.10.20">
    <property type="match status" value="1"/>
</dbReference>
<comment type="caution">
    <text evidence="3">The sequence shown here is derived from an EMBL/GenBank/DDBJ whole genome shotgun (WGS) entry which is preliminary data.</text>
</comment>
<sequence length="238" mass="25712">MKSKEFFGKFLDRRLWGNLLAMAVVVAALCFGVKYGLDVYTHHGEEIPVPNVRGMGFNEARALIESNGLRVAVADTGYNKRMPADCVLLQTPMGGARVKSGRMVYLTVNSESTPTLTIPDIADNSSVREAEARLKAMGFRLTPPEEVTGEKDWVYGIKARGRRVGMGDRVPIDVPLTLMVGSGTYDDSLMDINYVDPAEVTVTYGGEDDFEVVGEQAGETQAQGGIATQAEAGKEGAQ</sequence>
<feature type="domain" description="PASTA" evidence="2">
    <location>
        <begin position="44"/>
        <end position="110"/>
    </location>
</feature>
<feature type="domain" description="PASTA" evidence="2">
    <location>
        <begin position="112"/>
        <end position="182"/>
    </location>
</feature>
<evidence type="ECO:0000313" key="4">
    <source>
        <dbReference type="Proteomes" id="UP000764045"/>
    </source>
</evidence>
<evidence type="ECO:0000313" key="3">
    <source>
        <dbReference type="EMBL" id="MBM6660926.1"/>
    </source>
</evidence>
<dbReference type="Proteomes" id="UP000764045">
    <property type="component" value="Unassembled WGS sequence"/>
</dbReference>
<feature type="region of interest" description="Disordered" evidence="1">
    <location>
        <begin position="217"/>
        <end position="238"/>
    </location>
</feature>
<dbReference type="InterPro" id="IPR005543">
    <property type="entry name" value="PASTA_dom"/>
</dbReference>
<evidence type="ECO:0000259" key="2">
    <source>
        <dbReference type="PROSITE" id="PS51178"/>
    </source>
</evidence>
<dbReference type="PROSITE" id="PS51178">
    <property type="entry name" value="PASTA"/>
    <property type="match status" value="2"/>
</dbReference>